<comment type="caution">
    <text evidence="6">The sequence shown here is derived from an EMBL/GenBank/DDBJ whole genome shotgun (WGS) entry which is preliminary data.</text>
</comment>
<feature type="transmembrane region" description="Helical" evidence="5">
    <location>
        <begin position="233"/>
        <end position="251"/>
    </location>
</feature>
<gene>
    <name evidence="6" type="ORF">D4765_07230</name>
</gene>
<feature type="transmembrane region" description="Helical" evidence="5">
    <location>
        <begin position="78"/>
        <end position="97"/>
    </location>
</feature>
<feature type="transmembrane region" description="Helical" evidence="5">
    <location>
        <begin position="271"/>
        <end position="290"/>
    </location>
</feature>
<evidence type="ECO:0000256" key="1">
    <source>
        <dbReference type="ARBA" id="ARBA00004141"/>
    </source>
</evidence>
<dbReference type="InterPro" id="IPR044878">
    <property type="entry name" value="UbiA_sf"/>
</dbReference>
<keyword evidence="2 5" id="KW-0812">Transmembrane</keyword>
<dbReference type="AlphaFoldDB" id="A0A4T2C6C6"/>
<dbReference type="Proteomes" id="UP000306192">
    <property type="component" value="Unassembled WGS sequence"/>
</dbReference>
<accession>A0A4T2C6C6</accession>
<dbReference type="Pfam" id="PF01040">
    <property type="entry name" value="UbiA"/>
    <property type="match status" value="1"/>
</dbReference>
<feature type="transmembrane region" description="Helical" evidence="5">
    <location>
        <begin position="161"/>
        <end position="180"/>
    </location>
</feature>
<dbReference type="OrthoDB" id="9803632at2"/>
<evidence type="ECO:0000256" key="2">
    <source>
        <dbReference type="ARBA" id="ARBA00022692"/>
    </source>
</evidence>
<feature type="transmembrane region" description="Helical" evidence="5">
    <location>
        <begin position="132"/>
        <end position="155"/>
    </location>
</feature>
<evidence type="ECO:0000256" key="4">
    <source>
        <dbReference type="ARBA" id="ARBA00023136"/>
    </source>
</evidence>
<keyword evidence="4 5" id="KW-0472">Membrane</keyword>
<comment type="subcellular location">
    <subcellularLocation>
        <location evidence="1">Membrane</location>
        <topology evidence="1">Multi-pass membrane protein</topology>
    </subcellularLocation>
</comment>
<proteinExistence type="predicted"/>
<dbReference type="GO" id="GO:0016757">
    <property type="term" value="F:glycosyltransferase activity"/>
    <property type="evidence" value="ECO:0007669"/>
    <property type="project" value="UniProtKB-KW"/>
</dbReference>
<evidence type="ECO:0000256" key="5">
    <source>
        <dbReference type="SAM" id="Phobius"/>
    </source>
</evidence>
<dbReference type="InterPro" id="IPR000537">
    <property type="entry name" value="UbiA_prenyltransferase"/>
</dbReference>
<feature type="transmembrane region" description="Helical" evidence="5">
    <location>
        <begin position="201"/>
        <end position="221"/>
    </location>
</feature>
<feature type="transmembrane region" description="Helical" evidence="5">
    <location>
        <begin position="38"/>
        <end position="57"/>
    </location>
</feature>
<dbReference type="NCBIfam" id="NF008978">
    <property type="entry name" value="PRK12324.1-4"/>
    <property type="match status" value="1"/>
</dbReference>
<sequence>MRTPALIRALRPHQWLKNVLVVAAPLAAGVLLQSGVWLTVILAFVLFCAASSGVYLINDLLDVEADRAHPKKKFRPIASGELSIPLALTAGIVLLVAAPVVSALIVSLNLGLVIALYEALQIAYCIWFKHTVVVDLVIVSSGFLIRAIAGAVALAIPVSQWFLLVAFAGSLLMVAGKRYSEKVELEHSGLATRKSLENYSASYLQFVWMLAAGLATISYSLWAFDLGNLSSNIWPAVSIVPFAMAILRYAYNVDKGVAGAPEDIVLKDRHLLVFALLWLITFTLSVIFRVPHIS</sequence>
<name>A0A4T2C6C6_9MICO</name>
<evidence type="ECO:0000256" key="3">
    <source>
        <dbReference type="ARBA" id="ARBA00022989"/>
    </source>
</evidence>
<organism evidence="6 7">
    <name type="scientific">Subtercola vilae</name>
    <dbReference type="NCBI Taxonomy" id="2056433"/>
    <lineage>
        <taxon>Bacteria</taxon>
        <taxon>Bacillati</taxon>
        <taxon>Actinomycetota</taxon>
        <taxon>Actinomycetes</taxon>
        <taxon>Micrococcales</taxon>
        <taxon>Microbacteriaceae</taxon>
        <taxon>Subtercola</taxon>
    </lineage>
</organism>
<reference evidence="6 7" key="1">
    <citation type="journal article" date="2019" name="Microorganisms">
        <title>Systematic Affiliation and Genome Analysis of Subtercola vilae DB165(T) with Particular Emphasis on Cold Adaptation of an Isolate from a High-Altitude Cold Volcano Lake.</title>
        <authorList>
            <person name="Villalobos A.S."/>
            <person name="Wiese J."/>
            <person name="Imhoff J.F."/>
            <person name="Dorador C."/>
            <person name="Keller A."/>
            <person name="Hentschel U."/>
        </authorList>
    </citation>
    <scope>NUCLEOTIDE SEQUENCE [LARGE SCALE GENOMIC DNA]</scope>
    <source>
        <strain evidence="6 7">DB165</strain>
    </source>
</reference>
<keyword evidence="6" id="KW-0328">Glycosyltransferase</keyword>
<dbReference type="EC" id="2.4.2.45" evidence="6"/>
<dbReference type="RefSeq" id="WP_136641619.1">
    <property type="nucleotide sequence ID" value="NZ_QYRT01000010.1"/>
</dbReference>
<feature type="transmembrane region" description="Helical" evidence="5">
    <location>
        <begin position="103"/>
        <end position="120"/>
    </location>
</feature>
<keyword evidence="7" id="KW-1185">Reference proteome</keyword>
<evidence type="ECO:0000313" key="6">
    <source>
        <dbReference type="EMBL" id="TIH37798.1"/>
    </source>
</evidence>
<feature type="transmembrane region" description="Helical" evidence="5">
    <location>
        <begin position="15"/>
        <end position="32"/>
    </location>
</feature>
<evidence type="ECO:0000313" key="7">
    <source>
        <dbReference type="Proteomes" id="UP000306192"/>
    </source>
</evidence>
<dbReference type="GO" id="GO:0016765">
    <property type="term" value="F:transferase activity, transferring alkyl or aryl (other than methyl) groups"/>
    <property type="evidence" value="ECO:0007669"/>
    <property type="project" value="InterPro"/>
</dbReference>
<dbReference type="CDD" id="cd13963">
    <property type="entry name" value="PT_UbiA_2"/>
    <property type="match status" value="1"/>
</dbReference>
<keyword evidence="3 5" id="KW-1133">Transmembrane helix</keyword>
<dbReference type="GO" id="GO:0016020">
    <property type="term" value="C:membrane"/>
    <property type="evidence" value="ECO:0007669"/>
    <property type="project" value="UniProtKB-SubCell"/>
</dbReference>
<keyword evidence="6" id="KW-0808">Transferase</keyword>
<dbReference type="EMBL" id="QYRT01000010">
    <property type="protein sequence ID" value="TIH37798.1"/>
    <property type="molecule type" value="Genomic_DNA"/>
</dbReference>
<protein>
    <submittedName>
        <fullName evidence="6">Decaprenyl-phosphate phosphoribosyltransferase</fullName>
        <ecNumber evidence="6">2.4.2.45</ecNumber>
    </submittedName>
</protein>
<dbReference type="Gene3D" id="1.10.357.140">
    <property type="entry name" value="UbiA prenyltransferase"/>
    <property type="match status" value="1"/>
</dbReference>